<reference evidence="1 2" key="1">
    <citation type="journal article" date="2024" name="Plant Biotechnol. J.">
        <title>Genome and CRISPR/Cas9 system of a widespread forest tree (Populus alba) in the world.</title>
        <authorList>
            <person name="Liu Y.J."/>
            <person name="Jiang P.F."/>
            <person name="Han X.M."/>
            <person name="Li X.Y."/>
            <person name="Wang H.M."/>
            <person name="Wang Y.J."/>
            <person name="Wang X.X."/>
            <person name="Zeng Q.Y."/>
        </authorList>
    </citation>
    <scope>NUCLEOTIDE SEQUENCE [LARGE SCALE GENOMIC DNA]</scope>
    <source>
        <strain evidence="2">cv. PAL-ZL1</strain>
    </source>
</reference>
<comment type="caution">
    <text evidence="1">The sequence shown here is derived from an EMBL/GenBank/DDBJ whole genome shotgun (WGS) entry which is preliminary data.</text>
</comment>
<protein>
    <submittedName>
        <fullName evidence="1">Uncharacterized protein</fullName>
    </submittedName>
</protein>
<proteinExistence type="predicted"/>
<gene>
    <name evidence="1" type="ORF">D5086_024826</name>
</gene>
<evidence type="ECO:0000313" key="1">
    <source>
        <dbReference type="EMBL" id="KAL3574213.1"/>
    </source>
</evidence>
<keyword evidence="2" id="KW-1185">Reference proteome</keyword>
<accession>A0ACC4B6L3</accession>
<name>A0ACC4B6L3_POPAL</name>
<dbReference type="Proteomes" id="UP000309997">
    <property type="component" value="Unassembled WGS sequence"/>
</dbReference>
<organism evidence="1 2">
    <name type="scientific">Populus alba</name>
    <name type="common">White poplar</name>
    <dbReference type="NCBI Taxonomy" id="43335"/>
    <lineage>
        <taxon>Eukaryota</taxon>
        <taxon>Viridiplantae</taxon>
        <taxon>Streptophyta</taxon>
        <taxon>Embryophyta</taxon>
        <taxon>Tracheophyta</taxon>
        <taxon>Spermatophyta</taxon>
        <taxon>Magnoliopsida</taxon>
        <taxon>eudicotyledons</taxon>
        <taxon>Gunneridae</taxon>
        <taxon>Pentapetalae</taxon>
        <taxon>rosids</taxon>
        <taxon>fabids</taxon>
        <taxon>Malpighiales</taxon>
        <taxon>Salicaceae</taxon>
        <taxon>Saliceae</taxon>
        <taxon>Populus</taxon>
    </lineage>
</organism>
<sequence length="528" mass="61395">MAMMEEEQEEKERPVIFRDIRRYYCDYCGICRSKKSLITSHVLTHHKEEMDEESVDGDEGKEGVKSNTCEKCGASFKKPAYLIQHMQSHSLERPFKCLFDDCHASYRRKDHLTRHLLQHEGKLFRCQIENCNREFVYPSNLKRHVRELHDESSPSSSFGGEKQYACQEPGCGKAFRYPSKLRKHEDSHVSLDHVEAMCLEPGCMKHFSNKECLKAHIHSSHQYINCDICGTKQLKKNIKRHLRTHEPASDSTERIKCHFKGCQHTFSTKTNLNQHVKAVHLEHRPFLCGFPGCDMRFAYKHVRDNHEKSGLHVYTPGDFVESDRQFRSRPRGGRKREFPTVEMLIRKRDNGGINSMEGVMNGNIVCSISKTFGICHLFCPLNSNRKQAYTQVSWSTHFFVWYGESNDVKECGVRRGKGKQKRFRVIFRAEISVVSDDLSRKKLSLIFVTEICRILSFKLRGPEDLEVNLRRNLTKNLGNRGQKWKLIAERSKEADVYAISYEPRKDERIEGKLGIVIDTIKENGIIFV</sequence>
<evidence type="ECO:0000313" key="2">
    <source>
        <dbReference type="Proteomes" id="UP000309997"/>
    </source>
</evidence>
<dbReference type="EMBL" id="RCHU02000013">
    <property type="protein sequence ID" value="KAL3574213.1"/>
    <property type="molecule type" value="Genomic_DNA"/>
</dbReference>